<gene>
    <name evidence="2" type="ORF">B0T14DRAFT_539644</name>
</gene>
<feature type="domain" description="AAA+ ATPase" evidence="1">
    <location>
        <begin position="426"/>
        <end position="556"/>
    </location>
</feature>
<dbReference type="PANTHER" id="PTHR46411:SF3">
    <property type="entry name" value="AAA+ ATPASE DOMAIN-CONTAINING PROTEIN"/>
    <property type="match status" value="1"/>
</dbReference>
<comment type="caution">
    <text evidence="2">The sequence shown here is derived from an EMBL/GenBank/DDBJ whole genome shotgun (WGS) entry which is preliminary data.</text>
</comment>
<keyword evidence="3" id="KW-1185">Reference proteome</keyword>
<dbReference type="GO" id="GO:0016887">
    <property type="term" value="F:ATP hydrolysis activity"/>
    <property type="evidence" value="ECO:0007669"/>
    <property type="project" value="InterPro"/>
</dbReference>
<accession>A0AA39WEP4</accession>
<keyword evidence="2" id="KW-0378">Hydrolase</keyword>
<evidence type="ECO:0000313" key="2">
    <source>
        <dbReference type="EMBL" id="KAK0614011.1"/>
    </source>
</evidence>
<dbReference type="SUPFAM" id="SSF52540">
    <property type="entry name" value="P-loop containing nucleoside triphosphate hydrolases"/>
    <property type="match status" value="1"/>
</dbReference>
<dbReference type="Gene3D" id="3.40.50.300">
    <property type="entry name" value="P-loop containing nucleotide triphosphate hydrolases"/>
    <property type="match status" value="1"/>
</dbReference>
<protein>
    <submittedName>
        <fullName evidence="2">P-loop containing nucleoside triphosphate hydrolase protein</fullName>
    </submittedName>
</protein>
<sequence length="715" mass="81543">MDNAEKPPSGGETGEICEVKRLKRIYKEKEFLTTEDNDTESNTETAKNKGHSAFALVSTQNFDTNNNPTNVTLAINSRHILETLARVVKYYPPLDLRFEQPIELKSPFELLYHHRKELSDEAAKSVDDASVHLNLLLAYLEQQPWAQAEKLIEGGTPVITFDLLGYIFKPGELLYSRMDDEDRLYWLTRANSESERFTLSGTSRNYLQLACAFHCHDGETIGKTTTQLKIWEDREFSGNGPKSIRDLSIFPLKFHPNPEYLKFQLRERGQKYTELANSPGGVYRYDGLCMRLKTPPDGSYFTEKQSYTGAWLPQMVAGRIVLDCRTFMEDHPTHRFKVSNWTFVRDRIIDGPEDYLILCPPFFYGYYLDMRSWCKFSIEKLKTPDWKPDQFDSLLLPENYPQTIQSLVKHHKYAKNARDEGSLKGKGLVFVLHGPPGTGKTRTAEAISEMTKKPLLLFPTGELGSELPEIQTQLRRVVRYATSWNAILLIDEADVFLESREPASRVSLQHNALVTIFLRQLEYFQGIIFLTSNRAQTFDAAVMSRIHMMLHYPSPDKSMRKKLWEQKLGDLKRNSTLEFHGEPDQAAEILSKYEMNGRDILNTLNSARTMARNDAHTIGVKDLVVLADFWKTSQPSRAAEDLGPIDGGVALFSKRLSAVAQRLVGELGIPLWILKMIGMLALVTYGLRQKSFLGLLFRLTRGGSRWLGPRSSGSL</sequence>
<dbReference type="CDD" id="cd19481">
    <property type="entry name" value="RecA-like_protease"/>
    <property type="match status" value="1"/>
</dbReference>
<dbReference type="EMBL" id="JAULSU010000006">
    <property type="protein sequence ID" value="KAK0614011.1"/>
    <property type="molecule type" value="Genomic_DNA"/>
</dbReference>
<dbReference type="GO" id="GO:0005524">
    <property type="term" value="F:ATP binding"/>
    <property type="evidence" value="ECO:0007669"/>
    <property type="project" value="InterPro"/>
</dbReference>
<evidence type="ECO:0000313" key="3">
    <source>
        <dbReference type="Proteomes" id="UP001175000"/>
    </source>
</evidence>
<dbReference type="InterPro" id="IPR003959">
    <property type="entry name" value="ATPase_AAA_core"/>
</dbReference>
<dbReference type="PANTHER" id="PTHR46411">
    <property type="entry name" value="FAMILY ATPASE, PUTATIVE-RELATED"/>
    <property type="match status" value="1"/>
</dbReference>
<dbReference type="Proteomes" id="UP001175000">
    <property type="component" value="Unassembled WGS sequence"/>
</dbReference>
<organism evidence="2 3">
    <name type="scientific">Immersiella caudata</name>
    <dbReference type="NCBI Taxonomy" id="314043"/>
    <lineage>
        <taxon>Eukaryota</taxon>
        <taxon>Fungi</taxon>
        <taxon>Dikarya</taxon>
        <taxon>Ascomycota</taxon>
        <taxon>Pezizomycotina</taxon>
        <taxon>Sordariomycetes</taxon>
        <taxon>Sordariomycetidae</taxon>
        <taxon>Sordariales</taxon>
        <taxon>Lasiosphaeriaceae</taxon>
        <taxon>Immersiella</taxon>
    </lineage>
</organism>
<dbReference type="SMART" id="SM00382">
    <property type="entry name" value="AAA"/>
    <property type="match status" value="1"/>
</dbReference>
<dbReference type="InterPro" id="IPR027417">
    <property type="entry name" value="P-loop_NTPase"/>
</dbReference>
<dbReference type="InterPro" id="IPR003593">
    <property type="entry name" value="AAA+_ATPase"/>
</dbReference>
<evidence type="ECO:0000259" key="1">
    <source>
        <dbReference type="SMART" id="SM00382"/>
    </source>
</evidence>
<dbReference type="AlphaFoldDB" id="A0AA39WEP4"/>
<dbReference type="InterPro" id="IPR054289">
    <property type="entry name" value="DUF7025"/>
</dbReference>
<name>A0AA39WEP4_9PEZI</name>
<dbReference type="Pfam" id="PF22942">
    <property type="entry name" value="DUF7025"/>
    <property type="match status" value="1"/>
</dbReference>
<proteinExistence type="predicted"/>
<reference evidence="2" key="1">
    <citation type="submission" date="2023-06" db="EMBL/GenBank/DDBJ databases">
        <title>Genome-scale phylogeny and comparative genomics of the fungal order Sordariales.</title>
        <authorList>
            <consortium name="Lawrence Berkeley National Laboratory"/>
            <person name="Hensen N."/>
            <person name="Bonometti L."/>
            <person name="Westerberg I."/>
            <person name="Brannstrom I.O."/>
            <person name="Guillou S."/>
            <person name="Cros-Aarteil S."/>
            <person name="Calhoun S."/>
            <person name="Haridas S."/>
            <person name="Kuo A."/>
            <person name="Mondo S."/>
            <person name="Pangilinan J."/>
            <person name="Riley R."/>
            <person name="Labutti K."/>
            <person name="Andreopoulos B."/>
            <person name="Lipzen A."/>
            <person name="Chen C."/>
            <person name="Yanf M."/>
            <person name="Daum C."/>
            <person name="Ng V."/>
            <person name="Clum A."/>
            <person name="Steindorff A."/>
            <person name="Ohm R."/>
            <person name="Martin F."/>
            <person name="Silar P."/>
            <person name="Natvig D."/>
            <person name="Lalanne C."/>
            <person name="Gautier V."/>
            <person name="Ament-Velasquez S.L."/>
            <person name="Kruys A."/>
            <person name="Hutchinson M.I."/>
            <person name="Powell A.J."/>
            <person name="Barry K."/>
            <person name="Miller A.N."/>
            <person name="Grigoriev I.V."/>
            <person name="Debuchy R."/>
            <person name="Gladieux P."/>
            <person name="Thoren M.H."/>
            <person name="Johannesson H."/>
        </authorList>
    </citation>
    <scope>NUCLEOTIDE SEQUENCE</scope>
    <source>
        <strain evidence="2">CBS 606.72</strain>
    </source>
</reference>
<dbReference type="Pfam" id="PF00004">
    <property type="entry name" value="AAA"/>
    <property type="match status" value="1"/>
</dbReference>